<dbReference type="PANTHER" id="PTHR42928">
    <property type="entry name" value="TRICARBOXYLATE-BINDING PROTEIN"/>
    <property type="match status" value="1"/>
</dbReference>
<keyword evidence="3" id="KW-0675">Receptor</keyword>
<evidence type="ECO:0000313" key="4">
    <source>
        <dbReference type="Proteomes" id="UP000277294"/>
    </source>
</evidence>
<protein>
    <submittedName>
        <fullName evidence="3">Tripartite tricarboxylate transporter family receptor</fullName>
    </submittedName>
</protein>
<evidence type="ECO:0000313" key="3">
    <source>
        <dbReference type="EMBL" id="VCU68180.1"/>
    </source>
</evidence>
<feature type="signal peptide" evidence="2">
    <location>
        <begin position="1"/>
        <end position="23"/>
    </location>
</feature>
<evidence type="ECO:0000256" key="2">
    <source>
        <dbReference type="SAM" id="SignalP"/>
    </source>
</evidence>
<dbReference type="PIRSF" id="PIRSF017082">
    <property type="entry name" value="YflP"/>
    <property type="match status" value="1"/>
</dbReference>
<dbReference type="InterPro" id="IPR005064">
    <property type="entry name" value="BUG"/>
</dbReference>
<reference evidence="3 4" key="1">
    <citation type="submission" date="2018-10" db="EMBL/GenBank/DDBJ databases">
        <authorList>
            <person name="Criscuolo A."/>
        </authorList>
    </citation>
    <scope>NUCLEOTIDE SEQUENCE [LARGE SCALE GENOMIC DNA]</scope>
    <source>
        <strain evidence="3">DnA1</strain>
    </source>
</reference>
<dbReference type="Gene3D" id="3.40.190.10">
    <property type="entry name" value="Periplasmic binding protein-like II"/>
    <property type="match status" value="1"/>
</dbReference>
<dbReference type="Proteomes" id="UP000277294">
    <property type="component" value="Unassembled WGS sequence"/>
</dbReference>
<sequence>MLKQTLGVMLAGLSLTFGGPAAAADAAADFPSRPLRLLVGSPPGASTDTYARIIAEPLGKVLGQNVVVENRTGASGIVATSAMLNSAADGYTLQFVYTSYTLAPSLYKDLPYDANKDVAGVSMVVTSPLTLVVGASSSLSSIDDLVKLSRKRSLNYGSAGVGSGGHLTAEMLRLAAGMPAVHVPYRGAAPAAAAVAAGDVDFAFVAQVTARELMQAGKLRPLAVTSTQRTPMLPDVPTMQELGVKDYEFFNWFGVVASAKTPPAILDKISRGIAQVLKNPDVRARLTSDGSEVVGNTPAEFNRFLLADIRKSGELVRQIGIKQE</sequence>
<dbReference type="AlphaFoldDB" id="A0A3P4AXR4"/>
<accession>A0A3P4AXR4</accession>
<dbReference type="OrthoDB" id="8678693at2"/>
<name>A0A3P4AXR4_9BURK</name>
<gene>
    <name evidence="3" type="ORF">PIGHUM_00230</name>
</gene>
<dbReference type="SUPFAM" id="SSF53850">
    <property type="entry name" value="Periplasmic binding protein-like II"/>
    <property type="match status" value="1"/>
</dbReference>
<dbReference type="PANTHER" id="PTHR42928:SF5">
    <property type="entry name" value="BLR1237 PROTEIN"/>
    <property type="match status" value="1"/>
</dbReference>
<dbReference type="RefSeq" id="WP_124077414.1">
    <property type="nucleotide sequence ID" value="NZ_UWPJ01000005.1"/>
</dbReference>
<dbReference type="Gene3D" id="3.40.190.150">
    <property type="entry name" value="Bordetella uptake gene, domain 1"/>
    <property type="match status" value="1"/>
</dbReference>
<keyword evidence="4" id="KW-1185">Reference proteome</keyword>
<dbReference type="CDD" id="cd13578">
    <property type="entry name" value="PBP2_Bug27"/>
    <property type="match status" value="1"/>
</dbReference>
<feature type="chain" id="PRO_5018298621" evidence="2">
    <location>
        <begin position="24"/>
        <end position="324"/>
    </location>
</feature>
<dbReference type="EMBL" id="UWPJ01000005">
    <property type="protein sequence ID" value="VCU68180.1"/>
    <property type="molecule type" value="Genomic_DNA"/>
</dbReference>
<keyword evidence="2" id="KW-0732">Signal</keyword>
<organism evidence="3 4">
    <name type="scientific">Pigmentiphaga humi</name>
    <dbReference type="NCBI Taxonomy" id="2478468"/>
    <lineage>
        <taxon>Bacteria</taxon>
        <taxon>Pseudomonadati</taxon>
        <taxon>Pseudomonadota</taxon>
        <taxon>Betaproteobacteria</taxon>
        <taxon>Burkholderiales</taxon>
        <taxon>Alcaligenaceae</taxon>
        <taxon>Pigmentiphaga</taxon>
    </lineage>
</organism>
<comment type="similarity">
    <text evidence="1">Belongs to the UPF0065 (bug) family.</text>
</comment>
<dbReference type="InterPro" id="IPR042100">
    <property type="entry name" value="Bug_dom1"/>
</dbReference>
<evidence type="ECO:0000256" key="1">
    <source>
        <dbReference type="ARBA" id="ARBA00006987"/>
    </source>
</evidence>
<proteinExistence type="inferred from homology"/>
<dbReference type="Pfam" id="PF03401">
    <property type="entry name" value="TctC"/>
    <property type="match status" value="1"/>
</dbReference>